<dbReference type="InterPro" id="IPR043144">
    <property type="entry name" value="Mal/L-sulf/L-lact_DH-like_ah"/>
</dbReference>
<dbReference type="EMBL" id="JAAXLA010000032">
    <property type="protein sequence ID" value="NMH99131.1"/>
    <property type="molecule type" value="Genomic_DNA"/>
</dbReference>
<comment type="similarity">
    <text evidence="1">Belongs to the LDH2/MDH2 oxidoreductase family.</text>
</comment>
<organism evidence="3 4">
    <name type="scientific">Pseudonocardia acidicola</name>
    <dbReference type="NCBI Taxonomy" id="2724939"/>
    <lineage>
        <taxon>Bacteria</taxon>
        <taxon>Bacillati</taxon>
        <taxon>Actinomycetota</taxon>
        <taxon>Actinomycetes</taxon>
        <taxon>Pseudonocardiales</taxon>
        <taxon>Pseudonocardiaceae</taxon>
        <taxon>Pseudonocardia</taxon>
    </lineage>
</organism>
<evidence type="ECO:0000256" key="2">
    <source>
        <dbReference type="ARBA" id="ARBA00023002"/>
    </source>
</evidence>
<dbReference type="PANTHER" id="PTHR11091">
    <property type="entry name" value="OXIDOREDUCTASE-RELATED"/>
    <property type="match status" value="1"/>
</dbReference>
<dbReference type="Pfam" id="PF02615">
    <property type="entry name" value="Ldh_2"/>
    <property type="match status" value="1"/>
</dbReference>
<dbReference type="Proteomes" id="UP000820669">
    <property type="component" value="Unassembled WGS sequence"/>
</dbReference>
<dbReference type="PANTHER" id="PTHR11091:SF0">
    <property type="entry name" value="MALATE DEHYDROGENASE"/>
    <property type="match status" value="1"/>
</dbReference>
<keyword evidence="4" id="KW-1185">Reference proteome</keyword>
<evidence type="ECO:0000313" key="4">
    <source>
        <dbReference type="Proteomes" id="UP000820669"/>
    </source>
</evidence>
<dbReference type="InterPro" id="IPR043143">
    <property type="entry name" value="Mal/L-sulf/L-lact_DH-like_NADP"/>
</dbReference>
<dbReference type="Gene3D" id="3.30.1370.60">
    <property type="entry name" value="Hypothetical oxidoreductase yiak, domain 2"/>
    <property type="match status" value="1"/>
</dbReference>
<comment type="caution">
    <text evidence="3">The sequence shown here is derived from an EMBL/GenBank/DDBJ whole genome shotgun (WGS) entry which is preliminary data.</text>
</comment>
<evidence type="ECO:0000256" key="1">
    <source>
        <dbReference type="ARBA" id="ARBA00006056"/>
    </source>
</evidence>
<proteinExistence type="inferred from homology"/>
<evidence type="ECO:0000313" key="3">
    <source>
        <dbReference type="EMBL" id="NMH99131.1"/>
    </source>
</evidence>
<accession>A0ABX1SC32</accession>
<dbReference type="RefSeq" id="WP_169382579.1">
    <property type="nucleotide sequence ID" value="NZ_JAAXLA010000032.1"/>
</dbReference>
<dbReference type="SUPFAM" id="SSF89733">
    <property type="entry name" value="L-sulfolactate dehydrogenase-like"/>
    <property type="match status" value="1"/>
</dbReference>
<dbReference type="Gene3D" id="1.10.1530.10">
    <property type="match status" value="1"/>
</dbReference>
<sequence length="355" mass="36340">MSRAVVEGAVHRVPAEEHRRLTTGVLERLGTPPAAAREQADMLLEGDLRGHASHGLRRLDVLVGRVRAGLITPDAQPELSWRMPSVLVVDGRGGLGPPTAHRAVDALLDRVGETGVAVAAIRGAGHLGMLAPYVERMAGRGVIGLATTTSEALVHPWGAAPAMLGTNPLAAAIPTGDEPIVLDMATGQISRGKVLDHAARGVALPEGAVVDAEGRPTTDATAALDGAISPFGGPKGYALSLVLEALVATVTGTALGRDVRGTLDTTDPCTKGDVVIALDPAAFGAGDPAPLQAFLGELRGLPAAPGHAGVTVPGDRARATRARNLAEGVPVDPGTWQRAREIADEISGVRMVSFP</sequence>
<keyword evidence="2" id="KW-0560">Oxidoreductase</keyword>
<dbReference type="InterPro" id="IPR036111">
    <property type="entry name" value="Mal/L-sulfo/L-lacto_DH-like_sf"/>
</dbReference>
<reference evidence="3 4" key="1">
    <citation type="submission" date="2020-04" db="EMBL/GenBank/DDBJ databases">
        <authorList>
            <person name="Klaysubun C."/>
            <person name="Duangmal K."/>
            <person name="Lipun K."/>
        </authorList>
    </citation>
    <scope>NUCLEOTIDE SEQUENCE [LARGE SCALE GENOMIC DNA]</scope>
    <source>
        <strain evidence="3 4">K10HN5</strain>
    </source>
</reference>
<dbReference type="InterPro" id="IPR003767">
    <property type="entry name" value="Malate/L-lactate_DH-like"/>
</dbReference>
<gene>
    <name evidence="3" type="ORF">HF526_17705</name>
</gene>
<protein>
    <submittedName>
        <fullName evidence="3">Ldh family oxidoreductase</fullName>
    </submittedName>
</protein>
<name>A0ABX1SC32_9PSEU</name>